<proteinExistence type="predicted"/>
<name>A0ABN7SHP0_OIKDI</name>
<dbReference type="EMBL" id="OU015569">
    <property type="protein sequence ID" value="CAG5098467.1"/>
    <property type="molecule type" value="Genomic_DNA"/>
</dbReference>
<dbReference type="InterPro" id="IPR036045">
    <property type="entry name" value="Sec1-like_sf"/>
</dbReference>
<sequence>MLSDPWEQLLPDFADADIILDNGIVQPLLFRGGLEFVTSADGQSVQSIFSPVTKFGRSVVVLVSRPLIGETVDLIKRTVSSQDWKNAFVYTSVSTSTHFHLYGSVTVSESAFYQQFSDKLRESNPSLQKVLTKAIPALRNLSFSNKFSNDSIELIQSQIRPLFQSQIHRIGSPNVPGFSFHNLPKQDQIEILSFSAVLAEMQSGVEMSLWAAGEISKIVAERLLQTNSKSELNQQAVLLFDRLVEFGKDKLEPTAADLIFAASNPLLPIKEGGADLGSSLLFPRNSDDVKLFDALKTESLEYSKKVVESIISMKANINGDLREMVEKLKKKKSFCLENEGLFSAAQLLSGNLASVSMDFGSLKTKISSYPEDAPVELLVADYLHYLSTFDLTRVSPEKREEFQILEASFALYLNKCTPNQRMKAFPMFFLPPNPTLDEIRSRVEQRFGQMKADLAMCNKRYGTYGSAQILETLLIGMPVPNFIEKIEDGLLGKLSSGFGFFGGNGSAKPSHPKDFSRILVVVIGGLTFAEAKQIKNLEGKFNVDIQVVTNTVFTPKTMTHHLS</sequence>
<dbReference type="Gene3D" id="3.40.50.1910">
    <property type="match status" value="1"/>
</dbReference>
<evidence type="ECO:0000313" key="1">
    <source>
        <dbReference type="EMBL" id="CAG5098467.1"/>
    </source>
</evidence>
<dbReference type="InterPro" id="IPR027482">
    <property type="entry name" value="Sec1-like_dom2"/>
</dbReference>
<organism evidence="1 2">
    <name type="scientific">Oikopleura dioica</name>
    <name type="common">Tunicate</name>
    <dbReference type="NCBI Taxonomy" id="34765"/>
    <lineage>
        <taxon>Eukaryota</taxon>
        <taxon>Metazoa</taxon>
        <taxon>Chordata</taxon>
        <taxon>Tunicata</taxon>
        <taxon>Appendicularia</taxon>
        <taxon>Copelata</taxon>
        <taxon>Oikopleuridae</taxon>
        <taxon>Oikopleura</taxon>
    </lineage>
</organism>
<evidence type="ECO:0000313" key="2">
    <source>
        <dbReference type="Proteomes" id="UP001158576"/>
    </source>
</evidence>
<gene>
    <name evidence="1" type="ORF">OKIOD_LOCUS7251</name>
</gene>
<accession>A0ABN7SHP0</accession>
<reference evidence="1 2" key="1">
    <citation type="submission" date="2021-04" db="EMBL/GenBank/DDBJ databases">
        <authorList>
            <person name="Bliznina A."/>
        </authorList>
    </citation>
    <scope>NUCLEOTIDE SEQUENCE [LARGE SCALE GENOMIC DNA]</scope>
</reference>
<keyword evidence="2" id="KW-1185">Reference proteome</keyword>
<protein>
    <submittedName>
        <fullName evidence="1">Oidioi.mRNA.OKI2018_I69.XSR.g15693.t1.cds</fullName>
    </submittedName>
</protein>
<dbReference type="Proteomes" id="UP001158576">
    <property type="component" value="Chromosome XSR"/>
</dbReference>
<dbReference type="SUPFAM" id="SSF56815">
    <property type="entry name" value="Sec1/munc18-like (SM) proteins"/>
    <property type="match status" value="1"/>
</dbReference>